<protein>
    <recommendedName>
        <fullName evidence="3 10">Beta sliding clamp</fullName>
    </recommendedName>
</protein>
<comment type="function">
    <text evidence="10">Confers DNA tethering and processivity to DNA polymerases and other proteins. Acts as a clamp, forming a ring around DNA (a reaction catalyzed by the clamp-loading complex) which diffuses in an ATP-independent manner freely and bidirectionally along dsDNA. Initially characterized for its ability to contact the catalytic subunit of DNA polymerase III (Pol III), a complex, multichain enzyme responsible for most of the replicative synthesis in bacteria; Pol III exhibits 3'-5' exonuclease proofreading activity. The beta chain is required for initiation of replication as well as for processivity of DNA replication.</text>
</comment>
<dbReference type="GO" id="GO:0003677">
    <property type="term" value="F:DNA binding"/>
    <property type="evidence" value="ECO:0007669"/>
    <property type="project" value="UniProtKB-UniRule"/>
</dbReference>
<comment type="subcellular location">
    <subcellularLocation>
        <location evidence="1 10">Cytoplasm</location>
    </subcellularLocation>
</comment>
<keyword evidence="4 10" id="KW-0963">Cytoplasm</keyword>
<evidence type="ECO:0000256" key="9">
    <source>
        <dbReference type="ARBA" id="ARBA00023125"/>
    </source>
</evidence>
<evidence type="ECO:0000259" key="11">
    <source>
        <dbReference type="Pfam" id="PF00712"/>
    </source>
</evidence>
<keyword evidence="7 10" id="KW-0235">DNA replication</keyword>
<gene>
    <name evidence="14" type="primary">dnaN</name>
    <name evidence="14" type="ORF">COW11_01990</name>
</gene>
<dbReference type="SMART" id="SM00480">
    <property type="entry name" value="POL3Bc"/>
    <property type="match status" value="1"/>
</dbReference>
<dbReference type="InterPro" id="IPR046938">
    <property type="entry name" value="DNA_clamp_sf"/>
</dbReference>
<dbReference type="Gene3D" id="3.70.10.10">
    <property type="match status" value="1"/>
</dbReference>
<keyword evidence="5 10" id="KW-0808">Transferase</keyword>
<feature type="domain" description="DNA polymerase III beta sliding clamp N-terminal" evidence="11">
    <location>
        <begin position="1"/>
        <end position="119"/>
    </location>
</feature>
<dbReference type="Pfam" id="PF02768">
    <property type="entry name" value="DNA_pol3_beta_3"/>
    <property type="match status" value="1"/>
</dbReference>
<dbReference type="GO" id="GO:0009360">
    <property type="term" value="C:DNA polymerase III complex"/>
    <property type="evidence" value="ECO:0007669"/>
    <property type="project" value="InterPro"/>
</dbReference>
<evidence type="ECO:0000256" key="5">
    <source>
        <dbReference type="ARBA" id="ARBA00022679"/>
    </source>
</evidence>
<evidence type="ECO:0000256" key="8">
    <source>
        <dbReference type="ARBA" id="ARBA00022932"/>
    </source>
</evidence>
<dbReference type="GO" id="GO:0006271">
    <property type="term" value="P:DNA strand elongation involved in DNA replication"/>
    <property type="evidence" value="ECO:0007669"/>
    <property type="project" value="TreeGrafter"/>
</dbReference>
<dbReference type="GO" id="GO:0005737">
    <property type="term" value="C:cytoplasm"/>
    <property type="evidence" value="ECO:0007669"/>
    <property type="project" value="UniProtKB-SubCell"/>
</dbReference>
<feature type="domain" description="DNA polymerase III beta sliding clamp C-terminal" evidence="13">
    <location>
        <begin position="245"/>
        <end position="363"/>
    </location>
</feature>
<dbReference type="SUPFAM" id="SSF55979">
    <property type="entry name" value="DNA clamp"/>
    <property type="match status" value="3"/>
</dbReference>
<evidence type="ECO:0000256" key="4">
    <source>
        <dbReference type="ARBA" id="ARBA00022490"/>
    </source>
</evidence>
<evidence type="ECO:0000256" key="3">
    <source>
        <dbReference type="ARBA" id="ARBA00021035"/>
    </source>
</evidence>
<evidence type="ECO:0000256" key="1">
    <source>
        <dbReference type="ARBA" id="ARBA00004496"/>
    </source>
</evidence>
<dbReference type="EMBL" id="PFGP01000035">
    <property type="protein sequence ID" value="PIW66685.1"/>
    <property type="molecule type" value="Genomic_DNA"/>
</dbReference>
<dbReference type="PANTHER" id="PTHR30478:SF0">
    <property type="entry name" value="BETA SLIDING CLAMP"/>
    <property type="match status" value="1"/>
</dbReference>
<comment type="similarity">
    <text evidence="2 10">Belongs to the beta sliding clamp family.</text>
</comment>
<reference evidence="14 15" key="1">
    <citation type="submission" date="2017-09" db="EMBL/GenBank/DDBJ databases">
        <title>Depth-based differentiation of microbial function through sediment-hosted aquifers and enrichment of novel symbionts in the deep terrestrial subsurface.</title>
        <authorList>
            <person name="Probst A.J."/>
            <person name="Ladd B."/>
            <person name="Jarett J.K."/>
            <person name="Geller-Mcgrath D.E."/>
            <person name="Sieber C.M."/>
            <person name="Emerson J.B."/>
            <person name="Anantharaman K."/>
            <person name="Thomas B.C."/>
            <person name="Malmstrom R."/>
            <person name="Stieglmeier M."/>
            <person name="Klingl A."/>
            <person name="Woyke T."/>
            <person name="Ryan C.M."/>
            <person name="Banfield J.F."/>
        </authorList>
    </citation>
    <scope>NUCLEOTIDE SEQUENCE [LARGE SCALE GENOMIC DNA]</scope>
    <source>
        <strain evidence="14">CG12_big_fil_rev_8_21_14_0_65_43_15</strain>
    </source>
</reference>
<dbReference type="Pfam" id="PF02767">
    <property type="entry name" value="DNA_pol3_beta_2"/>
    <property type="match status" value="1"/>
</dbReference>
<evidence type="ECO:0000259" key="13">
    <source>
        <dbReference type="Pfam" id="PF02768"/>
    </source>
</evidence>
<dbReference type="InterPro" id="IPR022634">
    <property type="entry name" value="DNA_polIII_beta_N"/>
</dbReference>
<evidence type="ECO:0000313" key="14">
    <source>
        <dbReference type="EMBL" id="PIW66685.1"/>
    </source>
</evidence>
<evidence type="ECO:0000256" key="10">
    <source>
        <dbReference type="PIRNR" id="PIRNR000804"/>
    </source>
</evidence>
<dbReference type="PIRSF" id="PIRSF000804">
    <property type="entry name" value="DNA_pol_III_b"/>
    <property type="match status" value="1"/>
</dbReference>
<keyword evidence="9" id="KW-0238">DNA-binding</keyword>
<name>A0A2J0LFR9_9BACT</name>
<organism evidence="14 15">
    <name type="scientific">Candidatus Taenaricola geysiri</name>
    <dbReference type="NCBI Taxonomy" id="1974752"/>
    <lineage>
        <taxon>Bacteria</taxon>
        <taxon>Pseudomonadati</taxon>
        <taxon>Candidatus Omnitrophota</taxon>
        <taxon>Candidatus Taenaricola</taxon>
    </lineage>
</organism>
<evidence type="ECO:0000313" key="15">
    <source>
        <dbReference type="Proteomes" id="UP000231267"/>
    </source>
</evidence>
<dbReference type="InterPro" id="IPR001001">
    <property type="entry name" value="DNA_polIII_beta"/>
</dbReference>
<dbReference type="AlphaFoldDB" id="A0A2J0LFR9"/>
<evidence type="ECO:0000256" key="2">
    <source>
        <dbReference type="ARBA" id="ARBA00010752"/>
    </source>
</evidence>
<sequence>MKVKTEKQALLKAAQIIQNVVSVKGTLPILSNILVEAEGDKIKLTATDLEMGMYYSVPAEVMQPGALTVPARKFNEIIKELPDGSVLLSTLKNNTMSINSESVYFKLLGLPKEDFPKIPQPKEENSIELDQETLKNMLNMTMFAASRDEVRYILNGVLFSLKGSILRLVATDGRRLALAEKQIKTGREFTRSAIVPNKAAQELGRILQEEGTVKIIFADNQLIFKAQDAVLITRQIEGEFPNYEQVIPKETANKIKVDTQRLLTGARRAALLTHQDSQSIRMDLLKDKIVISKNTPELGEVKDQIDVSYKGKEMSIGFNPHYLVEALKNISQQEIDMEIDAPDKAGVIRTQLPEKYIYMVLPMQLG</sequence>
<dbReference type="GO" id="GO:0003887">
    <property type="term" value="F:DNA-directed DNA polymerase activity"/>
    <property type="evidence" value="ECO:0007669"/>
    <property type="project" value="UniProtKB-UniRule"/>
</dbReference>
<comment type="caution">
    <text evidence="14">The sequence shown here is derived from an EMBL/GenBank/DDBJ whole genome shotgun (WGS) entry which is preliminary data.</text>
</comment>
<dbReference type="InterPro" id="IPR022635">
    <property type="entry name" value="DNA_polIII_beta_C"/>
</dbReference>
<dbReference type="NCBIfam" id="TIGR00663">
    <property type="entry name" value="dnan"/>
    <property type="match status" value="1"/>
</dbReference>
<evidence type="ECO:0000259" key="12">
    <source>
        <dbReference type="Pfam" id="PF02767"/>
    </source>
</evidence>
<dbReference type="InterPro" id="IPR022637">
    <property type="entry name" value="DNA_polIII_beta_cen"/>
</dbReference>
<keyword evidence="6 10" id="KW-0548">Nucleotidyltransferase</keyword>
<feature type="domain" description="DNA polymerase III beta sliding clamp central" evidence="12">
    <location>
        <begin position="128"/>
        <end position="242"/>
    </location>
</feature>
<comment type="subunit">
    <text evidence="10">Forms a ring-shaped head-to-tail homodimer around DNA.</text>
</comment>
<evidence type="ECO:0000256" key="7">
    <source>
        <dbReference type="ARBA" id="ARBA00022705"/>
    </source>
</evidence>
<accession>A0A2J0LFR9</accession>
<dbReference type="Gene3D" id="3.10.150.10">
    <property type="entry name" value="DNA Polymerase III, subunit A, domain 2"/>
    <property type="match status" value="1"/>
</dbReference>
<dbReference type="GO" id="GO:0008408">
    <property type="term" value="F:3'-5' exonuclease activity"/>
    <property type="evidence" value="ECO:0007669"/>
    <property type="project" value="InterPro"/>
</dbReference>
<dbReference type="Pfam" id="PF00712">
    <property type="entry name" value="DNA_pol3_beta"/>
    <property type="match status" value="1"/>
</dbReference>
<dbReference type="CDD" id="cd00140">
    <property type="entry name" value="beta_clamp"/>
    <property type="match status" value="1"/>
</dbReference>
<evidence type="ECO:0000256" key="6">
    <source>
        <dbReference type="ARBA" id="ARBA00022695"/>
    </source>
</evidence>
<keyword evidence="8 10" id="KW-0239">DNA-directed DNA polymerase</keyword>
<dbReference type="Proteomes" id="UP000231267">
    <property type="component" value="Unassembled WGS sequence"/>
</dbReference>
<proteinExistence type="inferred from homology"/>
<dbReference type="PANTHER" id="PTHR30478">
    <property type="entry name" value="DNA POLYMERASE III SUBUNIT BETA"/>
    <property type="match status" value="1"/>
</dbReference>